<keyword evidence="2" id="KW-0812">Transmembrane</keyword>
<reference evidence="4" key="1">
    <citation type="submission" date="2015-01" db="EMBL/GenBank/DDBJ databases">
        <authorList>
            <person name="Aksoy S."/>
            <person name="Warren W."/>
            <person name="Wilson R.K."/>
        </authorList>
    </citation>
    <scope>NUCLEOTIDE SEQUENCE [LARGE SCALE GENOMIC DNA]</scope>
    <source>
        <strain evidence="4">IAEA</strain>
    </source>
</reference>
<sequence length="160" mass="17861">MEPAEDDNDDADADDDDDEDVAKSKRDLRAAFTLRVLVVTIRSRNNAKHQASGFLFYNCTTTTSSSLSWRKEKSTAQLCGAMLCCAVLCYAMLCYAVLCCAVPCYLTMDVGTCAFFQHEEKEKNSKESFGFSMTISINVFSLAFCALLHNIIIMKEIPFK</sequence>
<feature type="transmembrane region" description="Helical" evidence="2">
    <location>
        <begin position="128"/>
        <end position="153"/>
    </location>
</feature>
<keyword evidence="4" id="KW-1185">Reference proteome</keyword>
<proteinExistence type="predicted"/>
<evidence type="ECO:0000256" key="1">
    <source>
        <dbReference type="SAM" id="MobiDB-lite"/>
    </source>
</evidence>
<reference evidence="3" key="2">
    <citation type="submission" date="2020-05" db="UniProtKB">
        <authorList>
            <consortium name="EnsemblMetazoa"/>
        </authorList>
    </citation>
    <scope>IDENTIFICATION</scope>
    <source>
        <strain evidence="3">IAEA</strain>
    </source>
</reference>
<feature type="compositionally biased region" description="Acidic residues" evidence="1">
    <location>
        <begin position="1"/>
        <end position="20"/>
    </location>
</feature>
<protein>
    <submittedName>
        <fullName evidence="3">Uncharacterized protein</fullName>
    </submittedName>
</protein>
<name>A0A1B0BQV3_9MUSC</name>
<dbReference type="Proteomes" id="UP000092460">
    <property type="component" value="Unassembled WGS sequence"/>
</dbReference>
<dbReference type="VEuPathDB" id="VectorBase:GPPI037742"/>
<evidence type="ECO:0000256" key="2">
    <source>
        <dbReference type="SAM" id="Phobius"/>
    </source>
</evidence>
<dbReference type="EnsemblMetazoa" id="GPPI037742-RA">
    <property type="protein sequence ID" value="GPPI037742-PA"/>
    <property type="gene ID" value="GPPI037742"/>
</dbReference>
<keyword evidence="2" id="KW-1133">Transmembrane helix</keyword>
<dbReference type="EMBL" id="JXJN01018811">
    <property type="status" value="NOT_ANNOTATED_CDS"/>
    <property type="molecule type" value="Genomic_DNA"/>
</dbReference>
<evidence type="ECO:0000313" key="4">
    <source>
        <dbReference type="Proteomes" id="UP000092460"/>
    </source>
</evidence>
<feature type="region of interest" description="Disordered" evidence="1">
    <location>
        <begin position="1"/>
        <end position="22"/>
    </location>
</feature>
<accession>A0A1B0BQV3</accession>
<evidence type="ECO:0000313" key="3">
    <source>
        <dbReference type="EnsemblMetazoa" id="GPPI037742-PA"/>
    </source>
</evidence>
<keyword evidence="2" id="KW-0472">Membrane</keyword>
<dbReference type="AlphaFoldDB" id="A0A1B0BQV3"/>
<dbReference type="EMBL" id="JXJN01018810">
    <property type="status" value="NOT_ANNOTATED_CDS"/>
    <property type="molecule type" value="Genomic_DNA"/>
</dbReference>
<feature type="transmembrane region" description="Helical" evidence="2">
    <location>
        <begin position="78"/>
        <end position="108"/>
    </location>
</feature>
<organism evidence="3 4">
    <name type="scientific">Glossina palpalis gambiensis</name>
    <dbReference type="NCBI Taxonomy" id="67801"/>
    <lineage>
        <taxon>Eukaryota</taxon>
        <taxon>Metazoa</taxon>
        <taxon>Ecdysozoa</taxon>
        <taxon>Arthropoda</taxon>
        <taxon>Hexapoda</taxon>
        <taxon>Insecta</taxon>
        <taxon>Pterygota</taxon>
        <taxon>Neoptera</taxon>
        <taxon>Endopterygota</taxon>
        <taxon>Diptera</taxon>
        <taxon>Brachycera</taxon>
        <taxon>Muscomorpha</taxon>
        <taxon>Hippoboscoidea</taxon>
        <taxon>Glossinidae</taxon>
        <taxon>Glossina</taxon>
    </lineage>
</organism>